<evidence type="ECO:0000313" key="1">
    <source>
        <dbReference type="EMBL" id="EFR52394.1"/>
    </source>
</evidence>
<keyword evidence="2" id="KW-1185">Reference proteome</keyword>
<sequence length="189" mass="21442">MLWEIAGYNFPSLFGKRAILFIFIAISFQVSAQRMAIKTNTLEWLAASPNLGVEFPLNDWMTAEISASANPWKITDKLFYRHGRVQAEAKYWLRNLLARHYIGITGFYSMFDVGITPRAYYGDAVATGVTYGYNWILSRRWNLEVSGGVGVARYRLVRYQPGSTHGEPNESGWAPIPVKLSVSFIYIAK</sequence>
<name>A0ABN0BHG7_BACFG</name>
<dbReference type="Pfam" id="PF12099">
    <property type="entry name" value="DUF3575"/>
    <property type="match status" value="1"/>
</dbReference>
<accession>A0ABN0BHG7</accession>
<evidence type="ECO:0008006" key="3">
    <source>
        <dbReference type="Google" id="ProtNLM"/>
    </source>
</evidence>
<evidence type="ECO:0000313" key="2">
    <source>
        <dbReference type="Proteomes" id="UP000005101"/>
    </source>
</evidence>
<reference evidence="1 2" key="1">
    <citation type="submission" date="2008-12" db="EMBL/GenBank/DDBJ databases">
        <title>Annotation of Bacteroides fragilis strain 3_1_12.</title>
        <authorList>
            <consortium name="The Broad Institute Genome Sequencing Platform"/>
            <person name="Ward D."/>
            <person name="Young S.K."/>
            <person name="Kodira C.D."/>
            <person name="Zeng Q."/>
            <person name="Koehrsen M."/>
            <person name="Alvarado L."/>
            <person name="Berlin A."/>
            <person name="Borenstein D."/>
            <person name="Chen Z."/>
            <person name="Engels R."/>
            <person name="Freedman E."/>
            <person name="Gellesch M."/>
            <person name="Goldberg J."/>
            <person name="Griggs A."/>
            <person name="Gujja S."/>
            <person name="Heiman D."/>
            <person name="Hepburn T."/>
            <person name="Howarth C."/>
            <person name="Jen D."/>
            <person name="Larson L."/>
            <person name="Lewis B."/>
            <person name="Mehta T."/>
            <person name="Park D."/>
            <person name="Pearson M."/>
            <person name="Roberts A."/>
            <person name="Saif S."/>
            <person name="Shea T."/>
            <person name="Shenoy N."/>
            <person name="Sisk P."/>
            <person name="Stolte C."/>
            <person name="Sykes S."/>
            <person name="Walk T."/>
            <person name="White J."/>
            <person name="Yandava C."/>
            <person name="Allen-Vercoe E."/>
            <person name="Strauss J."/>
            <person name="Ambrose C."/>
            <person name="Lander E."/>
            <person name="Nusbaum C."/>
            <person name="Galagan J."/>
            <person name="Birren B."/>
        </authorList>
    </citation>
    <scope>NUCLEOTIDE SEQUENCE [LARGE SCALE GENOMIC DNA]</scope>
    <source>
        <strain evidence="1 2">3_1_12</strain>
    </source>
</reference>
<protein>
    <recommendedName>
        <fullName evidence="3">DUF3575 domain-containing protein</fullName>
    </recommendedName>
</protein>
<organism evidence="1 2">
    <name type="scientific">Bacteroides fragilis 3_1_12</name>
    <dbReference type="NCBI Taxonomy" id="457424"/>
    <lineage>
        <taxon>Bacteria</taxon>
        <taxon>Pseudomonadati</taxon>
        <taxon>Bacteroidota</taxon>
        <taxon>Bacteroidia</taxon>
        <taxon>Bacteroidales</taxon>
        <taxon>Bacteroidaceae</taxon>
        <taxon>Bacteroides</taxon>
    </lineage>
</organism>
<proteinExistence type="predicted"/>
<dbReference type="EMBL" id="EQ973213">
    <property type="protein sequence ID" value="EFR52394.1"/>
    <property type="molecule type" value="Genomic_DNA"/>
</dbReference>
<gene>
    <name evidence="1" type="ORF">BFAG_01088</name>
</gene>
<dbReference type="Proteomes" id="UP000005101">
    <property type="component" value="Unassembled WGS sequence"/>
</dbReference>
<dbReference type="InterPro" id="IPR021958">
    <property type="entry name" value="DUF3575"/>
</dbReference>